<keyword evidence="6" id="KW-1185">Reference proteome</keyword>
<evidence type="ECO:0000256" key="3">
    <source>
        <dbReference type="ARBA" id="ARBA00023172"/>
    </source>
</evidence>
<dbReference type="GO" id="GO:0003677">
    <property type="term" value="F:DNA binding"/>
    <property type="evidence" value="ECO:0007669"/>
    <property type="project" value="UniProtKB-KW"/>
</dbReference>
<dbReference type="RefSeq" id="WP_006500729.1">
    <property type="nucleotide sequence ID" value="NZ_CP011013.1"/>
</dbReference>
<dbReference type="KEGG" id="lmu:LBLM1_03885"/>
<evidence type="ECO:0000256" key="1">
    <source>
        <dbReference type="ARBA" id="ARBA00008857"/>
    </source>
</evidence>
<feature type="domain" description="Tyr recombinase" evidence="4">
    <location>
        <begin position="110"/>
        <end position="300"/>
    </location>
</feature>
<proteinExistence type="inferred from homology"/>
<dbReference type="InterPro" id="IPR011010">
    <property type="entry name" value="DNA_brk_join_enz"/>
</dbReference>
<evidence type="ECO:0000259" key="4">
    <source>
        <dbReference type="PROSITE" id="PS51898"/>
    </source>
</evidence>
<dbReference type="GO" id="GO:0006310">
    <property type="term" value="P:DNA recombination"/>
    <property type="evidence" value="ECO:0007669"/>
    <property type="project" value="UniProtKB-KW"/>
</dbReference>
<dbReference type="OrthoDB" id="9803188at2"/>
<keyword evidence="3" id="KW-0233">DNA recombination</keyword>
<sequence length="305" mass="35667">MRRKQILLYDYFAQWIEVYKDGAVRERTLEKYWLSYRHLKQIAPELKLVDVSRLEYQQILNEFAKTHEKATTMDFHHQLKAMLLDAYDEGYLKRDPTRKIVVKGKTPTEKKTKYLNEFELKLLLRHLDLSKFPNFDWLILIIAKTGLRFGEALGLTKKDIDLEGQTINVDKTWDYKNYAGGFKPTKNASSVRKVSIDWKLAMQLNRVTQDFPEDQPLFVQKRVFNSTINNLLQRYCEELDIPVISVHGLRHTHASLLLFAGVSIASVAKRLGHADMTTTQQTYLHIIQELENKDNSKIMQHLASL</sequence>
<dbReference type="PANTHER" id="PTHR30349:SF64">
    <property type="entry name" value="PROPHAGE INTEGRASE INTD-RELATED"/>
    <property type="match status" value="1"/>
</dbReference>
<dbReference type="InterPro" id="IPR013762">
    <property type="entry name" value="Integrase-like_cat_sf"/>
</dbReference>
<dbReference type="SUPFAM" id="SSF56349">
    <property type="entry name" value="DNA breaking-rejoining enzymes"/>
    <property type="match status" value="1"/>
</dbReference>
<dbReference type="AlphaFoldDB" id="A0A0D4CJH1"/>
<dbReference type="Pfam" id="PF00589">
    <property type="entry name" value="Phage_integrase"/>
    <property type="match status" value="1"/>
</dbReference>
<reference evidence="5 6" key="1">
    <citation type="journal article" date="2012" name="J. Bacteriol.">
        <title>Genome sequence of Lactobacillus mucosae LM1, isolated from piglet feces.</title>
        <authorList>
            <person name="Lee J.H."/>
            <person name="Valeriano V.D."/>
            <person name="Shin Y.R."/>
            <person name="Chae J.P."/>
            <person name="Kim G.B."/>
            <person name="Ham J.S."/>
            <person name="Chun J."/>
            <person name="Kang D.K."/>
        </authorList>
    </citation>
    <scope>NUCLEOTIDE SEQUENCE [LARGE SCALE GENOMIC DNA]</scope>
    <source>
        <strain evidence="5 6">LM1</strain>
    </source>
</reference>
<dbReference type="EMBL" id="CP011013">
    <property type="protein sequence ID" value="AJT50278.1"/>
    <property type="molecule type" value="Genomic_DNA"/>
</dbReference>
<dbReference type="CDD" id="cd01189">
    <property type="entry name" value="INT_ICEBs1_C_like"/>
    <property type="match status" value="1"/>
</dbReference>
<accession>A0A0D4CJH1</accession>
<dbReference type="InterPro" id="IPR050090">
    <property type="entry name" value="Tyrosine_recombinase_XerCD"/>
</dbReference>
<name>A0A0D4CJH1_LIMMU</name>
<dbReference type="GO" id="GO:0015074">
    <property type="term" value="P:DNA integration"/>
    <property type="evidence" value="ECO:0007669"/>
    <property type="project" value="InterPro"/>
</dbReference>
<evidence type="ECO:0000313" key="6">
    <source>
        <dbReference type="Proteomes" id="UP000003645"/>
    </source>
</evidence>
<keyword evidence="2" id="KW-0238">DNA-binding</keyword>
<dbReference type="PANTHER" id="PTHR30349">
    <property type="entry name" value="PHAGE INTEGRASE-RELATED"/>
    <property type="match status" value="1"/>
</dbReference>
<dbReference type="InterPro" id="IPR002104">
    <property type="entry name" value="Integrase_catalytic"/>
</dbReference>
<gene>
    <name evidence="5" type="ORF">LBLM1_03885</name>
</gene>
<dbReference type="PROSITE" id="PS51898">
    <property type="entry name" value="TYR_RECOMBINASE"/>
    <property type="match status" value="1"/>
</dbReference>
<evidence type="ECO:0000313" key="5">
    <source>
        <dbReference type="EMBL" id="AJT50278.1"/>
    </source>
</evidence>
<evidence type="ECO:0000256" key="2">
    <source>
        <dbReference type="ARBA" id="ARBA00023125"/>
    </source>
</evidence>
<protein>
    <submittedName>
        <fullName evidence="5">Integrase</fullName>
    </submittedName>
</protein>
<dbReference type="Proteomes" id="UP000003645">
    <property type="component" value="Chromosome"/>
</dbReference>
<dbReference type="Gene3D" id="1.10.443.10">
    <property type="entry name" value="Intergrase catalytic core"/>
    <property type="match status" value="1"/>
</dbReference>
<dbReference type="HOGENOM" id="CLU_027562_17_6_9"/>
<dbReference type="Gene3D" id="1.10.150.130">
    <property type="match status" value="1"/>
</dbReference>
<dbReference type="InterPro" id="IPR010998">
    <property type="entry name" value="Integrase_recombinase_N"/>
</dbReference>
<dbReference type="STRING" id="1130798.LBLM1_03885"/>
<comment type="similarity">
    <text evidence="1">Belongs to the 'phage' integrase family.</text>
</comment>
<organism evidence="5 6">
    <name type="scientific">Limosilactobacillus mucosae LM1</name>
    <dbReference type="NCBI Taxonomy" id="1130798"/>
    <lineage>
        <taxon>Bacteria</taxon>
        <taxon>Bacillati</taxon>
        <taxon>Bacillota</taxon>
        <taxon>Bacilli</taxon>
        <taxon>Lactobacillales</taxon>
        <taxon>Lactobacillaceae</taxon>
        <taxon>Limosilactobacillus</taxon>
    </lineage>
</organism>